<keyword evidence="2" id="KW-0012">Acyltransferase</keyword>
<proteinExistence type="predicted"/>
<dbReference type="SUPFAM" id="SSF53659">
    <property type="entry name" value="Isocitrate/Isopropylmalate dehydrogenase-like"/>
    <property type="match status" value="1"/>
</dbReference>
<dbReference type="GO" id="GO:0016746">
    <property type="term" value="F:acyltransferase activity"/>
    <property type="evidence" value="ECO:0007669"/>
    <property type="project" value="UniProtKB-KW"/>
</dbReference>
<dbReference type="EMBL" id="AP021875">
    <property type="protein sequence ID" value="BBO77709.1"/>
    <property type="molecule type" value="Genomic_DNA"/>
</dbReference>
<gene>
    <name evidence="4" type="primary">ptb2</name>
    <name evidence="4" type="ORF">DSCW_51260</name>
</gene>
<evidence type="ECO:0000313" key="5">
    <source>
        <dbReference type="Proteomes" id="UP000427769"/>
    </source>
</evidence>
<evidence type="ECO:0000313" key="4">
    <source>
        <dbReference type="EMBL" id="BBO77709.1"/>
    </source>
</evidence>
<dbReference type="InterPro" id="IPR002505">
    <property type="entry name" value="PTA_PTB"/>
</dbReference>
<organism evidence="4 5">
    <name type="scientific">Desulfosarcina widdelii</name>
    <dbReference type="NCBI Taxonomy" id="947919"/>
    <lineage>
        <taxon>Bacteria</taxon>
        <taxon>Pseudomonadati</taxon>
        <taxon>Thermodesulfobacteriota</taxon>
        <taxon>Desulfobacteria</taxon>
        <taxon>Desulfobacterales</taxon>
        <taxon>Desulfosarcinaceae</taxon>
        <taxon>Desulfosarcina</taxon>
    </lineage>
</organism>
<dbReference type="PANTHER" id="PTHR43356:SF2">
    <property type="entry name" value="PHOSPHATE ACETYLTRANSFERASE"/>
    <property type="match status" value="1"/>
</dbReference>
<evidence type="ECO:0000259" key="3">
    <source>
        <dbReference type="Pfam" id="PF01515"/>
    </source>
</evidence>
<dbReference type="KEGG" id="dwd:DSCW_51260"/>
<evidence type="ECO:0000256" key="2">
    <source>
        <dbReference type="ARBA" id="ARBA00023315"/>
    </source>
</evidence>
<sequence>MSGDFGKIMNAACQKGRKKLYISGQLDPVAVSSVLKARERGWVEPLACGSAFTGMASEIKVLCPSADIREARQEALSLAQAEEPGFLLDTGPLDAGFFSLIADKKTDYNHGHMLSYVSIMIAPKDGQLTLLTDTLINNQPGFREKIAIVENAIRVAKALGIQRPKIAALSALELVNPALPSTLDAALLSKMSERGQFGDAVIEGPLAMDNAESTSAARHKGINSPVPGDVDIYLFPDLESANLTVQFLGWVGRCPIAGVLAGAKVPLVVRSILEPPESWLVNLALGCLL</sequence>
<dbReference type="AlphaFoldDB" id="A0A5K7ZC14"/>
<reference evidence="4 5" key="1">
    <citation type="submission" date="2019-11" db="EMBL/GenBank/DDBJ databases">
        <title>Comparative genomics of hydrocarbon-degrading Desulfosarcina strains.</title>
        <authorList>
            <person name="Watanabe M."/>
            <person name="Kojima H."/>
            <person name="Fukui M."/>
        </authorList>
    </citation>
    <scope>NUCLEOTIDE SEQUENCE [LARGE SCALE GENOMIC DNA]</scope>
    <source>
        <strain evidence="4 5">PP31</strain>
    </source>
</reference>
<dbReference type="Proteomes" id="UP000427769">
    <property type="component" value="Chromosome"/>
</dbReference>
<accession>A0A5K7ZC14</accession>
<feature type="domain" description="Phosphate acetyl/butaryl transferase" evidence="3">
    <location>
        <begin position="112"/>
        <end position="267"/>
    </location>
</feature>
<keyword evidence="1 4" id="KW-0808">Transferase</keyword>
<keyword evidence="5" id="KW-1185">Reference proteome</keyword>
<dbReference type="PANTHER" id="PTHR43356">
    <property type="entry name" value="PHOSPHATE ACETYLTRANSFERASE"/>
    <property type="match status" value="1"/>
</dbReference>
<protein>
    <submittedName>
        <fullName evidence="4">Phosphate butyryltransferase</fullName>
    </submittedName>
</protein>
<dbReference type="InterPro" id="IPR050500">
    <property type="entry name" value="Phos_Acetyltrans/Butyryltrans"/>
</dbReference>
<name>A0A5K7ZC14_9BACT</name>
<dbReference type="Pfam" id="PF01515">
    <property type="entry name" value="PTA_PTB"/>
    <property type="match status" value="1"/>
</dbReference>
<dbReference type="Gene3D" id="3.40.718.10">
    <property type="entry name" value="Isopropylmalate Dehydrogenase"/>
    <property type="match status" value="1"/>
</dbReference>
<evidence type="ECO:0000256" key="1">
    <source>
        <dbReference type="ARBA" id="ARBA00022679"/>
    </source>
</evidence>